<feature type="region of interest" description="Disordered" evidence="1">
    <location>
        <begin position="67"/>
        <end position="100"/>
    </location>
</feature>
<dbReference type="Proteomes" id="UP001497516">
    <property type="component" value="Chromosome 1"/>
</dbReference>
<evidence type="ECO:0000313" key="3">
    <source>
        <dbReference type="Proteomes" id="UP001497516"/>
    </source>
</evidence>
<sequence>MTIDMPISPPSKSNAPASPLLEDKEMMKAVVPYGSIIPAATMAIPQLGKQPLDVEFSLVSRRGNYINSDPDRQLDDNFGDQQGTDFYTTHQRKLPSQDFSDDCDTGRAGLGQFGVHMSRLVMGQIPLSNLHNQG</sequence>
<reference evidence="2 3" key="1">
    <citation type="submission" date="2024-04" db="EMBL/GenBank/DDBJ databases">
        <authorList>
            <person name="Fracassetti M."/>
        </authorList>
    </citation>
    <scope>NUCLEOTIDE SEQUENCE [LARGE SCALE GENOMIC DNA]</scope>
</reference>
<organism evidence="2 3">
    <name type="scientific">Linum trigynum</name>
    <dbReference type="NCBI Taxonomy" id="586398"/>
    <lineage>
        <taxon>Eukaryota</taxon>
        <taxon>Viridiplantae</taxon>
        <taxon>Streptophyta</taxon>
        <taxon>Embryophyta</taxon>
        <taxon>Tracheophyta</taxon>
        <taxon>Spermatophyta</taxon>
        <taxon>Magnoliopsida</taxon>
        <taxon>eudicotyledons</taxon>
        <taxon>Gunneridae</taxon>
        <taxon>Pentapetalae</taxon>
        <taxon>rosids</taxon>
        <taxon>fabids</taxon>
        <taxon>Malpighiales</taxon>
        <taxon>Linaceae</taxon>
        <taxon>Linum</taxon>
    </lineage>
</organism>
<evidence type="ECO:0000313" key="2">
    <source>
        <dbReference type="EMBL" id="CAL1354632.1"/>
    </source>
</evidence>
<name>A0AAV2CF78_9ROSI</name>
<dbReference type="AlphaFoldDB" id="A0AAV2CF78"/>
<proteinExistence type="predicted"/>
<accession>A0AAV2CF78</accession>
<gene>
    <name evidence="2" type="ORF">LTRI10_LOCUS2432</name>
</gene>
<evidence type="ECO:0000256" key="1">
    <source>
        <dbReference type="SAM" id="MobiDB-lite"/>
    </source>
</evidence>
<feature type="compositionally biased region" description="Polar residues" evidence="1">
    <location>
        <begin position="79"/>
        <end position="89"/>
    </location>
</feature>
<protein>
    <submittedName>
        <fullName evidence="2">Uncharacterized protein</fullName>
    </submittedName>
</protein>
<dbReference type="EMBL" id="OZ034813">
    <property type="protein sequence ID" value="CAL1354632.1"/>
    <property type="molecule type" value="Genomic_DNA"/>
</dbReference>
<keyword evidence="3" id="KW-1185">Reference proteome</keyword>